<dbReference type="EC" id="3.2.1.40" evidence="2"/>
<dbReference type="EMBL" id="OC859801">
    <property type="protein sequence ID" value="CAD7627966.1"/>
    <property type="molecule type" value="Genomic_DNA"/>
</dbReference>
<evidence type="ECO:0000313" key="8">
    <source>
        <dbReference type="EMBL" id="CAD7627966.1"/>
    </source>
</evidence>
<dbReference type="OrthoDB" id="426354at2759"/>
<keyword evidence="3" id="KW-0378">Hydrolase</keyword>
<dbReference type="SUPFAM" id="SSF48208">
    <property type="entry name" value="Six-hairpin glycosidases"/>
    <property type="match status" value="2"/>
</dbReference>
<protein>
    <recommendedName>
        <fullName evidence="2">alpha-L-rhamnosidase</fullName>
        <ecNumber evidence="2">3.2.1.40</ecNumber>
    </recommendedName>
</protein>
<reference evidence="8" key="1">
    <citation type="submission" date="2020-11" db="EMBL/GenBank/DDBJ databases">
        <authorList>
            <person name="Tran Van P."/>
        </authorList>
    </citation>
    <scope>NUCLEOTIDE SEQUENCE</scope>
</reference>
<dbReference type="Proteomes" id="UP000759131">
    <property type="component" value="Unassembled WGS sequence"/>
</dbReference>
<evidence type="ECO:0000256" key="3">
    <source>
        <dbReference type="ARBA" id="ARBA00022801"/>
    </source>
</evidence>
<organism evidence="8">
    <name type="scientific">Medioppia subpectinata</name>
    <dbReference type="NCBI Taxonomy" id="1979941"/>
    <lineage>
        <taxon>Eukaryota</taxon>
        <taxon>Metazoa</taxon>
        <taxon>Ecdysozoa</taxon>
        <taxon>Arthropoda</taxon>
        <taxon>Chelicerata</taxon>
        <taxon>Arachnida</taxon>
        <taxon>Acari</taxon>
        <taxon>Acariformes</taxon>
        <taxon>Sarcoptiformes</taxon>
        <taxon>Oribatida</taxon>
        <taxon>Brachypylina</taxon>
        <taxon>Oppioidea</taxon>
        <taxon>Oppiidae</taxon>
        <taxon>Medioppia</taxon>
    </lineage>
</organism>
<dbReference type="GO" id="GO:0030596">
    <property type="term" value="F:alpha-L-rhamnosidase activity"/>
    <property type="evidence" value="ECO:0007669"/>
    <property type="project" value="UniProtKB-EC"/>
</dbReference>
<feature type="non-terminal residue" evidence="8">
    <location>
        <position position="1793"/>
    </location>
</feature>
<feature type="domain" description="Bacterial alpha-L-rhamnosidase N-terminal" evidence="5">
    <location>
        <begin position="1193"/>
        <end position="1361"/>
    </location>
</feature>
<dbReference type="Pfam" id="PF17389">
    <property type="entry name" value="Bac_rhamnosid6H"/>
    <property type="match status" value="2"/>
</dbReference>
<dbReference type="InterPro" id="IPR008928">
    <property type="entry name" value="6-hairpin_glycosidase_sf"/>
</dbReference>
<comment type="catalytic activity">
    <reaction evidence="1">
        <text>Hydrolysis of terminal non-reducing alpha-L-rhamnose residues in alpha-L-rhamnosides.</text>
        <dbReference type="EC" id="3.2.1.40"/>
    </reaction>
</comment>
<dbReference type="Pfam" id="PF08531">
    <property type="entry name" value="Bac_rhamnosid_N"/>
    <property type="match status" value="2"/>
</dbReference>
<name>A0A7R9KS66_9ACAR</name>
<feature type="domain" description="Alpha-L-rhamnosidase C-terminal" evidence="7">
    <location>
        <begin position="912"/>
        <end position="979"/>
    </location>
</feature>
<evidence type="ECO:0000259" key="7">
    <source>
        <dbReference type="Pfam" id="PF17390"/>
    </source>
</evidence>
<feature type="domain" description="Alpha-L-rhamnosidase concanavalin-like" evidence="4">
    <location>
        <begin position="1373"/>
        <end position="1475"/>
    </location>
</feature>
<dbReference type="InterPro" id="IPR013783">
    <property type="entry name" value="Ig-like_fold"/>
</dbReference>
<evidence type="ECO:0000256" key="1">
    <source>
        <dbReference type="ARBA" id="ARBA00001445"/>
    </source>
</evidence>
<dbReference type="PANTHER" id="PTHR33307">
    <property type="entry name" value="ALPHA-RHAMNOSIDASE (EUROFUNG)"/>
    <property type="match status" value="1"/>
</dbReference>
<dbReference type="Pfam" id="PF25788">
    <property type="entry name" value="Ig_Rha78A_N"/>
    <property type="match status" value="2"/>
</dbReference>
<dbReference type="Gene3D" id="1.50.10.10">
    <property type="match status" value="2"/>
</dbReference>
<feature type="domain" description="Alpha-L-rhamnosidase six-hairpin glycosidase" evidence="6">
    <location>
        <begin position="567"/>
        <end position="904"/>
    </location>
</feature>
<gene>
    <name evidence="8" type="ORF">OSB1V03_LOCUS8390</name>
</gene>
<feature type="domain" description="Bacterial alpha-L-rhamnosidase N-terminal" evidence="5">
    <location>
        <begin position="279"/>
        <end position="448"/>
    </location>
</feature>
<dbReference type="EMBL" id="CAJPIZ010005226">
    <property type="protein sequence ID" value="CAG2108396.1"/>
    <property type="molecule type" value="Genomic_DNA"/>
</dbReference>
<evidence type="ECO:0000259" key="5">
    <source>
        <dbReference type="Pfam" id="PF08531"/>
    </source>
</evidence>
<dbReference type="InterPro" id="IPR012341">
    <property type="entry name" value="6hp_glycosidase-like_sf"/>
</dbReference>
<proteinExistence type="predicted"/>
<evidence type="ECO:0000259" key="6">
    <source>
        <dbReference type="Pfam" id="PF17389"/>
    </source>
</evidence>
<keyword evidence="9" id="KW-1185">Reference proteome</keyword>
<dbReference type="InterPro" id="IPR035396">
    <property type="entry name" value="Bac_rhamnosid6H"/>
</dbReference>
<evidence type="ECO:0000313" key="9">
    <source>
        <dbReference type="Proteomes" id="UP000759131"/>
    </source>
</evidence>
<evidence type="ECO:0000256" key="2">
    <source>
        <dbReference type="ARBA" id="ARBA00012652"/>
    </source>
</evidence>
<dbReference type="GO" id="GO:0005975">
    <property type="term" value="P:carbohydrate metabolic process"/>
    <property type="evidence" value="ECO:0007669"/>
    <property type="project" value="InterPro"/>
</dbReference>
<accession>A0A7R9KS66</accession>
<dbReference type="Gene3D" id="2.60.40.10">
    <property type="entry name" value="Immunoglobulins"/>
    <property type="match status" value="2"/>
</dbReference>
<dbReference type="PANTHER" id="PTHR33307:SF6">
    <property type="entry name" value="ALPHA-RHAMNOSIDASE (EUROFUNG)-RELATED"/>
    <property type="match status" value="1"/>
</dbReference>
<sequence>YSLGSVGRWLYQSVAGIDTDNEEVGFKRIIIAPKPAAGLTSVKAHYPSINGLIGSAWETNGVNITLTVDIPVNTKAVIDLSFLKSPAVHNVGSAFLIQCLVLTRALADSDIQAVDLKVEYLINPLAVDITQPRLQWTLQALNEAKKDLSQKAYQILVATDQQNLDKNIGNLWDSKKVVSDRTNQIKYGGTPLKAGMRAYWKVNVWDQNDRVLDKHPGHIGFWDKGLDASDWTAQWIGAPKGTQQQALKNLADIDANLIKSKPGLMPVLYLRKSFATNSKVKSAKLYATAQGVYKLAINGRDINKSVLDPGWTDYNKTIQYQGYDVTDQLAAKNTISVLLGTGWFGSYVGFAHQYNIFGWDQNLLVELRIEYEDKTTAVIKSDNTWKVNTGSYIYSDLLMGELYYESREPQNWRDSAFDDSHWPSVVTKPIDKNVALVADRAEPVRVTQTLEPKNKRQVKPGVWIFDFEQNMVGWVQLQLPKAYEASRVQLRHAEVLNPDGTIYVLNLRSALATDTYVLNKATRPTELSLEPHFTTHGFRYVEISGYPGEPPLTAIKGIVMHSDTAFKSHFETSNKMVNKLHSNINWGQRGNFLSVPTDCPQRDERLGWTGDAEIFAHTATYNADVSAFYTKWMRDLRDGQSKDGGFPDVAPRVVDGADGSPAWGDVGVIVPYTVWRQYGDLEIIKENYESMKRWMTYIESQNPNFLWTKRVNNNFGDWLQVNADTPKEILSTAYYGYDALLLSKMAKALDFTQDAKRYGDLHQNIVNAFVKAFVNTTDGRMKGDTQTDYVIAIAFEMLPKNLQPLAAQHLVDNIKAHDYHLTTGFVGVGHLCPTLSQFGHSDVAYRLLLQDTYPSWGYSIKYNATTIWERWDGWTKEKGFQDPGMNSFNHYSLGSVGRWLYQSVAGIDTDNEKVGFKLIRIAPKPAAGLTSVKAHYPSINGLIGSAWETNGINITLTVDIPVNTKAVIDLTFLKSAAVENVGSGRHHSTVDLVAFRDLSPEYRPTIRQEFTPDPRNSISLADSDIQAVDLKVEYLVNPLAVDITQPRLQWTLQALNETKKDLSQKAYQILVSTDRQSLDKNIGNLWDSKKVVSDRTNHIKYGGTPLKAGMRAYWKVNVWDQNDRVLDKHPGHIGFWDKGLDASDWTAQWIGAPKGTQQQALKNLADIDAKLIKSKPGLVPVLYLRKSFATKSKVKSAKLYATAQGVYKLSINGRDINKSVLDPGWTDYHKTIQYQAYDVTDQLTATNTISVLLGTGWYSSYVSFFGQYNLFGTDQNLLVELRIEYEDKTTAVVKSDNTWKVNTGSYIYSDLLMGELYYESREPQNWRDSTYDDSHWPSVVTKPIDKNVAFVADRAEPVRAIQVLEPKTKHESQAGVWVFDFGQNMVGWVQIQMPKAYDASRVQLRHAEALNPNGTIYVLNLRSALATDTYVLNKGNGSSELLFEPHFTTHGFRYVEVTGYPGEPPLSAIKGIVIHSDTAFKSHFETSNKMVNQLYSNINWGQRGNFLSVPTDCPQRDERLGWTGDAEIFAHTATYNADVSAFYTKWMRDLRDSQSKEGGFPEVAPRLSPDGTDGAPAWGDVGVIVPYTVWRQYGDLQAVEDSYESMKLWMTYIESQNPNFLWIKRVNNNFGDWLQVNADTPKDVLSTAYYGYDALLLSKMAKALGRTQDVKRYGDLHQNIANAFVKAFVNTTDGRMKGDTQTDYVIAIAFEMLPKNLQQLAANHLVDNIKAHDYHLTTGFVGVGHLCPTLSQFGHSDVAYRLLLQDTYPSWGYSIKYNATTIWERWDGWTKEK</sequence>
<dbReference type="Pfam" id="PF05592">
    <property type="entry name" value="Bac_rhamnosid"/>
    <property type="match status" value="2"/>
</dbReference>
<feature type="domain" description="Alpha-L-rhamnosidase concanavalin-like" evidence="4">
    <location>
        <begin position="457"/>
        <end position="561"/>
    </location>
</feature>
<dbReference type="InterPro" id="IPR013737">
    <property type="entry name" value="Bac_rhamnosid_N"/>
</dbReference>
<feature type="non-terminal residue" evidence="8">
    <location>
        <position position="1"/>
    </location>
</feature>
<dbReference type="Gene3D" id="2.60.120.260">
    <property type="entry name" value="Galactose-binding domain-like"/>
    <property type="match status" value="4"/>
</dbReference>
<evidence type="ECO:0000259" key="4">
    <source>
        <dbReference type="Pfam" id="PF05592"/>
    </source>
</evidence>
<dbReference type="Pfam" id="PF17390">
    <property type="entry name" value="Bac_rhamnosid_C"/>
    <property type="match status" value="2"/>
</dbReference>
<dbReference type="InterPro" id="IPR008902">
    <property type="entry name" value="Rhamnosid_concanavalin"/>
</dbReference>
<dbReference type="Gene3D" id="2.60.420.10">
    <property type="entry name" value="Maltose phosphorylase, domain 3"/>
    <property type="match status" value="2"/>
</dbReference>
<dbReference type="InterPro" id="IPR016007">
    <property type="entry name" value="Alpha_rhamnosid"/>
</dbReference>
<feature type="domain" description="Alpha-L-rhamnosidase six-hairpin glycosidase" evidence="6">
    <location>
        <begin position="1481"/>
        <end position="1791"/>
    </location>
</feature>
<feature type="domain" description="Alpha-L-rhamnosidase C-terminal" evidence="7">
    <location>
        <begin position="22"/>
        <end position="81"/>
    </location>
</feature>
<dbReference type="InterPro" id="IPR035398">
    <property type="entry name" value="Bac_rhamnosid_C"/>
</dbReference>